<name>A0A3D8GQQ9_9BACI</name>
<dbReference type="Proteomes" id="UP000257144">
    <property type="component" value="Unassembled WGS sequence"/>
</dbReference>
<evidence type="ECO:0000313" key="2">
    <source>
        <dbReference type="Proteomes" id="UP000257144"/>
    </source>
</evidence>
<proteinExistence type="predicted"/>
<evidence type="ECO:0000313" key="1">
    <source>
        <dbReference type="EMBL" id="RDU36835.1"/>
    </source>
</evidence>
<dbReference type="OrthoDB" id="2888644at2"/>
<dbReference type="AlphaFoldDB" id="A0A3D8GQQ9"/>
<protein>
    <submittedName>
        <fullName evidence="1">Uncharacterized protein</fullName>
    </submittedName>
</protein>
<organism evidence="1 2">
    <name type="scientific">Neobacillus piezotolerans</name>
    <dbReference type="NCBI Taxonomy" id="2259171"/>
    <lineage>
        <taxon>Bacteria</taxon>
        <taxon>Bacillati</taxon>
        <taxon>Bacillota</taxon>
        <taxon>Bacilli</taxon>
        <taxon>Bacillales</taxon>
        <taxon>Bacillaceae</taxon>
        <taxon>Neobacillus</taxon>
    </lineage>
</organism>
<dbReference type="RefSeq" id="WP_115452307.1">
    <property type="nucleotide sequence ID" value="NZ_QNQT01000004.1"/>
</dbReference>
<accession>A0A3D8GQQ9</accession>
<sequence length="103" mass="11638">MNSETYIDFCFARKGEGNFSPEVDSLLKDLFSGKRLNWFLEEKQADGADVVIAEIKGMSPFQTEEEAIAFIEANAGEPFWHYLQGYKIFVYPNKRGCGSCGTH</sequence>
<dbReference type="EMBL" id="QNQT01000004">
    <property type="protein sequence ID" value="RDU36835.1"/>
    <property type="molecule type" value="Genomic_DNA"/>
</dbReference>
<reference evidence="1 2" key="1">
    <citation type="submission" date="2018-07" db="EMBL/GenBank/DDBJ databases">
        <title>Bacillus sp. YLB-04 draft genome sequence.</title>
        <authorList>
            <person name="Yu L."/>
            <person name="Tang X."/>
        </authorList>
    </citation>
    <scope>NUCLEOTIDE SEQUENCE [LARGE SCALE GENOMIC DNA]</scope>
    <source>
        <strain evidence="1 2">YLB-04</strain>
    </source>
</reference>
<gene>
    <name evidence="1" type="ORF">DRW41_12055</name>
</gene>
<keyword evidence="2" id="KW-1185">Reference proteome</keyword>
<comment type="caution">
    <text evidence="1">The sequence shown here is derived from an EMBL/GenBank/DDBJ whole genome shotgun (WGS) entry which is preliminary data.</text>
</comment>